<accession>A0A381XM87</accession>
<dbReference type="AlphaFoldDB" id="A0A381XM87"/>
<dbReference type="EMBL" id="UINC01015691">
    <property type="protein sequence ID" value="SVA65894.1"/>
    <property type="molecule type" value="Genomic_DNA"/>
</dbReference>
<reference evidence="1" key="1">
    <citation type="submission" date="2018-05" db="EMBL/GenBank/DDBJ databases">
        <authorList>
            <person name="Lanie J.A."/>
            <person name="Ng W.-L."/>
            <person name="Kazmierczak K.M."/>
            <person name="Andrzejewski T.M."/>
            <person name="Davidsen T.M."/>
            <person name="Wayne K.J."/>
            <person name="Tettelin H."/>
            <person name="Glass J.I."/>
            <person name="Rusch D."/>
            <person name="Podicherti R."/>
            <person name="Tsui H.-C.T."/>
            <person name="Winkler M.E."/>
        </authorList>
    </citation>
    <scope>NUCLEOTIDE SEQUENCE</scope>
</reference>
<evidence type="ECO:0000313" key="1">
    <source>
        <dbReference type="EMBL" id="SVA65894.1"/>
    </source>
</evidence>
<name>A0A381XM87_9ZZZZ</name>
<organism evidence="1">
    <name type="scientific">marine metagenome</name>
    <dbReference type="NCBI Taxonomy" id="408172"/>
    <lineage>
        <taxon>unclassified sequences</taxon>
        <taxon>metagenomes</taxon>
        <taxon>ecological metagenomes</taxon>
    </lineage>
</organism>
<feature type="non-terminal residue" evidence="1">
    <location>
        <position position="23"/>
    </location>
</feature>
<sequence>VGYAVTQTIVCWIFDRAVGSAPS</sequence>
<gene>
    <name evidence="1" type="ORF">METZ01_LOCUS118748</name>
</gene>
<protein>
    <submittedName>
        <fullName evidence="1">Uncharacterized protein</fullName>
    </submittedName>
</protein>
<feature type="non-terminal residue" evidence="1">
    <location>
        <position position="1"/>
    </location>
</feature>
<proteinExistence type="predicted"/>